<evidence type="ECO:0000256" key="3">
    <source>
        <dbReference type="ARBA" id="ARBA00022679"/>
    </source>
</evidence>
<evidence type="ECO:0000256" key="1">
    <source>
        <dbReference type="ARBA" id="ARBA00006739"/>
    </source>
</evidence>
<evidence type="ECO:0000313" key="7">
    <source>
        <dbReference type="Proteomes" id="UP000294325"/>
    </source>
</evidence>
<dbReference type="KEGG" id="nwr:E3U44_07630"/>
<keyword evidence="7" id="KW-1185">Reference proteome</keyword>
<dbReference type="GO" id="GO:0016757">
    <property type="term" value="F:glycosyltransferase activity"/>
    <property type="evidence" value="ECO:0007669"/>
    <property type="project" value="UniProtKB-KW"/>
</dbReference>
<proteinExistence type="inferred from homology"/>
<keyword evidence="3 6" id="KW-0808">Transferase</keyword>
<dbReference type="SUPFAM" id="SSF53448">
    <property type="entry name" value="Nucleotide-diphospho-sugar transferases"/>
    <property type="match status" value="1"/>
</dbReference>
<dbReference type="Gene3D" id="3.90.550.10">
    <property type="entry name" value="Spore Coat Polysaccharide Biosynthesis Protein SpsA, Chain A"/>
    <property type="match status" value="1"/>
</dbReference>
<gene>
    <name evidence="6" type="ORF">E3U44_07630</name>
</gene>
<dbReference type="OrthoDB" id="9797391at2"/>
<comment type="similarity">
    <text evidence="1">Belongs to the glycosyltransferase 2 family.</text>
</comment>
<dbReference type="PANTHER" id="PTHR43630">
    <property type="entry name" value="POLY-BETA-1,6-N-ACETYL-D-GLUCOSAMINE SYNTHASE"/>
    <property type="match status" value="1"/>
</dbReference>
<reference evidence="6 7" key="1">
    <citation type="submission" date="2019-03" db="EMBL/GenBank/DDBJ databases">
        <title>The genome sequence of Nitrosococcus wardiae strain D1FHST reveals the archetypal metabolic capacity of ammonia-oxidizing Gammaproteobacteria.</title>
        <authorList>
            <person name="Wang L."/>
            <person name="Lim C.K."/>
            <person name="Hanson T.E."/>
            <person name="Dang H."/>
            <person name="Klotz M.G."/>
        </authorList>
    </citation>
    <scope>NUCLEOTIDE SEQUENCE [LARGE SCALE GENOMIC DNA]</scope>
    <source>
        <strain evidence="6 7">D1FHS</strain>
    </source>
</reference>
<feature type="domain" description="Glycosyltransferase 2-like" evidence="5">
    <location>
        <begin position="9"/>
        <end position="134"/>
    </location>
</feature>
<dbReference type="AlphaFoldDB" id="A0A4V1AVU9"/>
<keyword evidence="2" id="KW-0328">Glycosyltransferase</keyword>
<dbReference type="RefSeq" id="WP_134357595.1">
    <property type="nucleotide sequence ID" value="NZ_CP038033.1"/>
</dbReference>
<feature type="transmembrane region" description="Helical" evidence="4">
    <location>
        <begin position="244"/>
        <end position="261"/>
    </location>
</feature>
<protein>
    <submittedName>
        <fullName evidence="6">Glycosyltransferase family 2 protein</fullName>
    </submittedName>
</protein>
<sequence>MENRYRVVIISPCRDEEATLERTIGCMCKQTYPPDRWIVVDDGSRDHTPEILKKAAVNIPWLRIIKRPDRGYRKVGGGVIDAFNDGLQAVDLDYDFIAKMDVDLEFSPRYIECLLKYFQNDPKLAAASGKVYRRENMKLVEEYMIDEMVAGQFKFYRREAFERIGGFVREVMWDGIDFHQARLEGYHTASFHDPELRIIHLRLMGSSDRNIYRGRIRWGRGQWFMGSCFPYVFASGLFRMREKPYFIGGFLIVCGYLIAALHRERRYNDLRFRQELRRWQYTRLRKIFFGNILHRDADN</sequence>
<evidence type="ECO:0000256" key="2">
    <source>
        <dbReference type="ARBA" id="ARBA00022676"/>
    </source>
</evidence>
<evidence type="ECO:0000256" key="4">
    <source>
        <dbReference type="SAM" id="Phobius"/>
    </source>
</evidence>
<keyword evidence="4" id="KW-0472">Membrane</keyword>
<name>A0A4V1AVU9_9GAMM</name>
<evidence type="ECO:0000313" key="6">
    <source>
        <dbReference type="EMBL" id="QBQ54395.1"/>
    </source>
</evidence>
<dbReference type="InterPro" id="IPR001173">
    <property type="entry name" value="Glyco_trans_2-like"/>
</dbReference>
<organism evidence="6 7">
    <name type="scientific">Nitrosococcus wardiae</name>
    <dbReference type="NCBI Taxonomy" id="1814290"/>
    <lineage>
        <taxon>Bacteria</taxon>
        <taxon>Pseudomonadati</taxon>
        <taxon>Pseudomonadota</taxon>
        <taxon>Gammaproteobacteria</taxon>
        <taxon>Chromatiales</taxon>
        <taxon>Chromatiaceae</taxon>
        <taxon>Nitrosococcus</taxon>
    </lineage>
</organism>
<dbReference type="Pfam" id="PF00535">
    <property type="entry name" value="Glycos_transf_2"/>
    <property type="match status" value="1"/>
</dbReference>
<dbReference type="Proteomes" id="UP000294325">
    <property type="component" value="Chromosome"/>
</dbReference>
<accession>A0A4V1AVU9</accession>
<evidence type="ECO:0000259" key="5">
    <source>
        <dbReference type="Pfam" id="PF00535"/>
    </source>
</evidence>
<dbReference type="PANTHER" id="PTHR43630:SF1">
    <property type="entry name" value="POLY-BETA-1,6-N-ACETYL-D-GLUCOSAMINE SYNTHASE"/>
    <property type="match status" value="1"/>
</dbReference>
<dbReference type="CDD" id="cd06423">
    <property type="entry name" value="CESA_like"/>
    <property type="match status" value="1"/>
</dbReference>
<dbReference type="InterPro" id="IPR029044">
    <property type="entry name" value="Nucleotide-diphossugar_trans"/>
</dbReference>
<keyword evidence="4" id="KW-1133">Transmembrane helix</keyword>
<keyword evidence="4" id="KW-0812">Transmembrane</keyword>
<dbReference type="EMBL" id="CP038033">
    <property type="protein sequence ID" value="QBQ54395.1"/>
    <property type="molecule type" value="Genomic_DNA"/>
</dbReference>